<comment type="caution">
    <text evidence="3">The sequence shown here is derived from an EMBL/GenBank/DDBJ whole genome shotgun (WGS) entry which is preliminary data.</text>
</comment>
<dbReference type="Proteomes" id="UP000499080">
    <property type="component" value="Unassembled WGS sequence"/>
</dbReference>
<evidence type="ECO:0000259" key="2">
    <source>
        <dbReference type="PROSITE" id="PS50026"/>
    </source>
</evidence>
<evidence type="ECO:0000256" key="1">
    <source>
        <dbReference type="PROSITE-ProRule" id="PRU00076"/>
    </source>
</evidence>
<proteinExistence type="predicted"/>
<accession>A0A4Y2V0I0</accession>
<keyword evidence="4" id="KW-1185">Reference proteome</keyword>
<gene>
    <name evidence="3" type="ORF">AVEN_145816_1</name>
</gene>
<dbReference type="PROSITE" id="PS01186">
    <property type="entry name" value="EGF_2"/>
    <property type="match status" value="1"/>
</dbReference>
<keyword evidence="1" id="KW-0245">EGF-like domain</keyword>
<dbReference type="AlphaFoldDB" id="A0A4Y2V0I0"/>
<feature type="disulfide bond" evidence="1">
    <location>
        <begin position="98"/>
        <end position="107"/>
    </location>
</feature>
<dbReference type="InterPro" id="IPR000742">
    <property type="entry name" value="EGF"/>
</dbReference>
<protein>
    <recommendedName>
        <fullName evidence="2">EGF-like domain-containing protein</fullName>
    </recommendedName>
</protein>
<dbReference type="Pfam" id="PF00008">
    <property type="entry name" value="EGF"/>
    <property type="match status" value="1"/>
</dbReference>
<evidence type="ECO:0000313" key="3">
    <source>
        <dbReference type="EMBL" id="GBO17267.1"/>
    </source>
</evidence>
<evidence type="ECO:0000313" key="4">
    <source>
        <dbReference type="Proteomes" id="UP000499080"/>
    </source>
</evidence>
<keyword evidence="1" id="KW-1015">Disulfide bond</keyword>
<dbReference type="PROSITE" id="PS50026">
    <property type="entry name" value="EGF_3"/>
    <property type="match status" value="1"/>
</dbReference>
<sequence>MESCLNLALSSPEAEPLRPSHQDLGVAFEEFRFPLLSVPECNCGANARSCFFRDYGIKVCNCDFGYNQTNGYCSAICNEANCIHGKCETVGNGFKCRCNEGFTGQRCEEKVQTKLNKQDLWMVLLLLEDSYFAFASL</sequence>
<dbReference type="SMART" id="SM00181">
    <property type="entry name" value="EGF"/>
    <property type="match status" value="1"/>
</dbReference>
<dbReference type="CDD" id="cd00054">
    <property type="entry name" value="EGF_CA"/>
    <property type="match status" value="1"/>
</dbReference>
<comment type="caution">
    <text evidence="1">Lacks conserved residue(s) required for the propagation of feature annotation.</text>
</comment>
<organism evidence="3 4">
    <name type="scientific">Araneus ventricosus</name>
    <name type="common">Orbweaver spider</name>
    <name type="synonym">Epeira ventricosa</name>
    <dbReference type="NCBI Taxonomy" id="182803"/>
    <lineage>
        <taxon>Eukaryota</taxon>
        <taxon>Metazoa</taxon>
        <taxon>Ecdysozoa</taxon>
        <taxon>Arthropoda</taxon>
        <taxon>Chelicerata</taxon>
        <taxon>Arachnida</taxon>
        <taxon>Araneae</taxon>
        <taxon>Araneomorphae</taxon>
        <taxon>Entelegynae</taxon>
        <taxon>Araneoidea</taxon>
        <taxon>Araneidae</taxon>
        <taxon>Araneus</taxon>
    </lineage>
</organism>
<reference evidence="3 4" key="1">
    <citation type="journal article" date="2019" name="Sci. Rep.">
        <title>Orb-weaving spider Araneus ventricosus genome elucidates the spidroin gene catalogue.</title>
        <authorList>
            <person name="Kono N."/>
            <person name="Nakamura H."/>
            <person name="Ohtoshi R."/>
            <person name="Moran D.A.P."/>
            <person name="Shinohara A."/>
            <person name="Yoshida Y."/>
            <person name="Fujiwara M."/>
            <person name="Mori M."/>
            <person name="Tomita M."/>
            <person name="Arakawa K."/>
        </authorList>
    </citation>
    <scope>NUCLEOTIDE SEQUENCE [LARGE SCALE GENOMIC DNA]</scope>
</reference>
<dbReference type="EMBL" id="BGPR01041031">
    <property type="protein sequence ID" value="GBO17267.1"/>
    <property type="molecule type" value="Genomic_DNA"/>
</dbReference>
<name>A0A4Y2V0I0_ARAVE</name>
<feature type="domain" description="EGF-like" evidence="2">
    <location>
        <begin position="78"/>
        <end position="108"/>
    </location>
</feature>
<dbReference type="PROSITE" id="PS00022">
    <property type="entry name" value="EGF_1"/>
    <property type="match status" value="1"/>
</dbReference>
<dbReference type="OrthoDB" id="6436771at2759"/>
<dbReference type="Gene3D" id="2.10.25.10">
    <property type="entry name" value="Laminin"/>
    <property type="match status" value="1"/>
</dbReference>